<dbReference type="EMBL" id="KN835367">
    <property type="protein sequence ID" value="KIK38920.1"/>
    <property type="molecule type" value="Genomic_DNA"/>
</dbReference>
<reference evidence="1 2" key="1">
    <citation type="submission" date="2014-04" db="EMBL/GenBank/DDBJ databases">
        <authorList>
            <consortium name="DOE Joint Genome Institute"/>
            <person name="Kuo A."/>
            <person name="Ruytinx J."/>
            <person name="Rineau F."/>
            <person name="Colpaert J."/>
            <person name="Kohler A."/>
            <person name="Nagy L.G."/>
            <person name="Floudas D."/>
            <person name="Copeland A."/>
            <person name="Barry K.W."/>
            <person name="Cichocki N."/>
            <person name="Veneault-Fourrey C."/>
            <person name="LaButti K."/>
            <person name="Lindquist E.A."/>
            <person name="Lipzen A."/>
            <person name="Lundell T."/>
            <person name="Morin E."/>
            <person name="Murat C."/>
            <person name="Sun H."/>
            <person name="Tunlid A."/>
            <person name="Henrissat B."/>
            <person name="Grigoriev I.V."/>
            <person name="Hibbett D.S."/>
            <person name="Martin F."/>
            <person name="Nordberg H.P."/>
            <person name="Cantor M.N."/>
            <person name="Hua S.X."/>
        </authorList>
    </citation>
    <scope>NUCLEOTIDE SEQUENCE [LARGE SCALE GENOMIC DNA]</scope>
    <source>
        <strain evidence="1 2">UH-Slu-Lm8-n1</strain>
    </source>
</reference>
<dbReference type="Proteomes" id="UP000054485">
    <property type="component" value="Unassembled WGS sequence"/>
</dbReference>
<evidence type="ECO:0000313" key="1">
    <source>
        <dbReference type="EMBL" id="KIK38920.1"/>
    </source>
</evidence>
<evidence type="ECO:0000313" key="2">
    <source>
        <dbReference type="Proteomes" id="UP000054485"/>
    </source>
</evidence>
<gene>
    <name evidence="1" type="ORF">CY34DRAFT_808847</name>
</gene>
<keyword evidence="2" id="KW-1185">Reference proteome</keyword>
<reference evidence="2" key="2">
    <citation type="submission" date="2015-01" db="EMBL/GenBank/DDBJ databases">
        <title>Evolutionary Origins and Diversification of the Mycorrhizal Mutualists.</title>
        <authorList>
            <consortium name="DOE Joint Genome Institute"/>
            <consortium name="Mycorrhizal Genomics Consortium"/>
            <person name="Kohler A."/>
            <person name="Kuo A."/>
            <person name="Nagy L.G."/>
            <person name="Floudas D."/>
            <person name="Copeland A."/>
            <person name="Barry K.W."/>
            <person name="Cichocki N."/>
            <person name="Veneault-Fourrey C."/>
            <person name="LaButti K."/>
            <person name="Lindquist E.A."/>
            <person name="Lipzen A."/>
            <person name="Lundell T."/>
            <person name="Morin E."/>
            <person name="Murat C."/>
            <person name="Riley R."/>
            <person name="Ohm R."/>
            <person name="Sun H."/>
            <person name="Tunlid A."/>
            <person name="Henrissat B."/>
            <person name="Grigoriev I.V."/>
            <person name="Hibbett D.S."/>
            <person name="Martin F."/>
        </authorList>
    </citation>
    <scope>NUCLEOTIDE SEQUENCE [LARGE SCALE GENOMIC DNA]</scope>
    <source>
        <strain evidence="2">UH-Slu-Lm8-n1</strain>
    </source>
</reference>
<organism evidence="1 2">
    <name type="scientific">Suillus luteus UH-Slu-Lm8-n1</name>
    <dbReference type="NCBI Taxonomy" id="930992"/>
    <lineage>
        <taxon>Eukaryota</taxon>
        <taxon>Fungi</taxon>
        <taxon>Dikarya</taxon>
        <taxon>Basidiomycota</taxon>
        <taxon>Agaricomycotina</taxon>
        <taxon>Agaricomycetes</taxon>
        <taxon>Agaricomycetidae</taxon>
        <taxon>Boletales</taxon>
        <taxon>Suillineae</taxon>
        <taxon>Suillaceae</taxon>
        <taxon>Suillus</taxon>
    </lineage>
</organism>
<dbReference type="HOGENOM" id="CLU_3033948_0_0_1"/>
<dbReference type="InParanoid" id="A0A0C9ZMV8"/>
<name>A0A0C9ZMV8_9AGAM</name>
<protein>
    <submittedName>
        <fullName evidence="1">Unplaced genomic scaffold CY34scaffold_236, whole genome shotgun sequence</fullName>
    </submittedName>
</protein>
<proteinExistence type="predicted"/>
<sequence>MASQFSQRSKVLSAKRCFQWYAHCRYCFSQDSYAPPAVDTATCDTILHSCLTEIF</sequence>
<dbReference type="AlphaFoldDB" id="A0A0C9ZMV8"/>
<accession>A0A0C9ZMV8</accession>